<organism evidence="2 3">
    <name type="scientific">Tribonema minus</name>
    <dbReference type="NCBI Taxonomy" id="303371"/>
    <lineage>
        <taxon>Eukaryota</taxon>
        <taxon>Sar</taxon>
        <taxon>Stramenopiles</taxon>
        <taxon>Ochrophyta</taxon>
        <taxon>PX clade</taxon>
        <taxon>Xanthophyceae</taxon>
        <taxon>Tribonematales</taxon>
        <taxon>Tribonemataceae</taxon>
        <taxon>Tribonema</taxon>
    </lineage>
</organism>
<evidence type="ECO:0000256" key="1">
    <source>
        <dbReference type="SAM" id="MobiDB-lite"/>
    </source>
</evidence>
<accession>A0A835YWP5</accession>
<evidence type="ECO:0000313" key="2">
    <source>
        <dbReference type="EMBL" id="KAG5181462.1"/>
    </source>
</evidence>
<reference evidence="2" key="1">
    <citation type="submission" date="2021-02" db="EMBL/GenBank/DDBJ databases">
        <title>First Annotated Genome of the Yellow-green Alga Tribonema minus.</title>
        <authorList>
            <person name="Mahan K.M."/>
        </authorList>
    </citation>
    <scope>NUCLEOTIDE SEQUENCE</scope>
    <source>
        <strain evidence="2">UTEX B ZZ1240</strain>
    </source>
</reference>
<protein>
    <submittedName>
        <fullName evidence="2">Uncharacterized protein</fullName>
    </submittedName>
</protein>
<feature type="compositionally biased region" description="Basic and acidic residues" evidence="1">
    <location>
        <begin position="209"/>
        <end position="219"/>
    </location>
</feature>
<gene>
    <name evidence="2" type="ORF">JKP88DRAFT_165653</name>
</gene>
<feature type="region of interest" description="Disordered" evidence="1">
    <location>
        <begin position="195"/>
        <end position="219"/>
    </location>
</feature>
<proteinExistence type="predicted"/>
<dbReference type="Proteomes" id="UP000664859">
    <property type="component" value="Unassembled WGS sequence"/>
</dbReference>
<dbReference type="EMBL" id="JAFCMP010000323">
    <property type="protein sequence ID" value="KAG5181462.1"/>
    <property type="molecule type" value="Genomic_DNA"/>
</dbReference>
<sequence length="219" mass="23926">MENGDIDILERENEASPPLAPLRQQPNAFGLKHTCNRMCLHGRKRYYCKECGGASICAHMRRRTTCQECKRSRGGAGTYEHGHRRRHCEECRGRIPCKHGRRRYRCTQCNGASICDHGRRRARCKECGGPDICAHGRQRSICWECKPALATKCEHGNKLKCQRCGGKPIKGAATGGAEAQDNILSAGAEVPGEDAAAAAGDAVAMRADAASHQERTAAV</sequence>
<feature type="region of interest" description="Disordered" evidence="1">
    <location>
        <begin position="1"/>
        <end position="23"/>
    </location>
</feature>
<evidence type="ECO:0000313" key="3">
    <source>
        <dbReference type="Proteomes" id="UP000664859"/>
    </source>
</evidence>
<comment type="caution">
    <text evidence="2">The sequence shown here is derived from an EMBL/GenBank/DDBJ whole genome shotgun (WGS) entry which is preliminary data.</text>
</comment>
<name>A0A835YWP5_9STRA</name>
<dbReference type="AlphaFoldDB" id="A0A835YWP5"/>
<feature type="compositionally biased region" description="Low complexity" evidence="1">
    <location>
        <begin position="195"/>
        <end position="208"/>
    </location>
</feature>
<keyword evidence="3" id="KW-1185">Reference proteome</keyword>